<protein>
    <recommendedName>
        <fullName evidence="4">Secreted protein</fullName>
    </recommendedName>
</protein>
<name>A0A8J5WG85_ZIZPA</name>
<evidence type="ECO:0000313" key="3">
    <source>
        <dbReference type="Proteomes" id="UP000729402"/>
    </source>
</evidence>
<accession>A0A8J5WG85</accession>
<keyword evidence="3" id="KW-1185">Reference proteome</keyword>
<reference evidence="2" key="2">
    <citation type="submission" date="2021-02" db="EMBL/GenBank/DDBJ databases">
        <authorList>
            <person name="Kimball J.A."/>
            <person name="Haas M.W."/>
            <person name="Macchietto M."/>
            <person name="Kono T."/>
            <person name="Duquette J."/>
            <person name="Shao M."/>
        </authorList>
    </citation>
    <scope>NUCLEOTIDE SEQUENCE</scope>
    <source>
        <tissue evidence="2">Fresh leaf tissue</tissue>
    </source>
</reference>
<reference evidence="2" key="1">
    <citation type="journal article" date="2021" name="bioRxiv">
        <title>Whole Genome Assembly and Annotation of Northern Wild Rice, Zizania palustris L., Supports a Whole Genome Duplication in the Zizania Genus.</title>
        <authorList>
            <person name="Haas M."/>
            <person name="Kono T."/>
            <person name="Macchietto M."/>
            <person name="Millas R."/>
            <person name="McGilp L."/>
            <person name="Shao M."/>
            <person name="Duquette J."/>
            <person name="Hirsch C.N."/>
            <person name="Kimball J."/>
        </authorList>
    </citation>
    <scope>NUCLEOTIDE SEQUENCE</scope>
    <source>
        <tissue evidence="2">Fresh leaf tissue</tissue>
    </source>
</reference>
<dbReference type="AlphaFoldDB" id="A0A8J5WG85"/>
<evidence type="ECO:0008006" key="4">
    <source>
        <dbReference type="Google" id="ProtNLM"/>
    </source>
</evidence>
<keyword evidence="1" id="KW-0732">Signal</keyword>
<organism evidence="2 3">
    <name type="scientific">Zizania palustris</name>
    <name type="common">Northern wild rice</name>
    <dbReference type="NCBI Taxonomy" id="103762"/>
    <lineage>
        <taxon>Eukaryota</taxon>
        <taxon>Viridiplantae</taxon>
        <taxon>Streptophyta</taxon>
        <taxon>Embryophyta</taxon>
        <taxon>Tracheophyta</taxon>
        <taxon>Spermatophyta</taxon>
        <taxon>Magnoliopsida</taxon>
        <taxon>Liliopsida</taxon>
        <taxon>Poales</taxon>
        <taxon>Poaceae</taxon>
        <taxon>BOP clade</taxon>
        <taxon>Oryzoideae</taxon>
        <taxon>Oryzeae</taxon>
        <taxon>Zizaniinae</taxon>
        <taxon>Zizania</taxon>
    </lineage>
</organism>
<gene>
    <name evidence="2" type="ORF">GUJ93_ZPchr0010g9711</name>
</gene>
<evidence type="ECO:0000313" key="2">
    <source>
        <dbReference type="EMBL" id="KAG8088731.1"/>
    </source>
</evidence>
<sequence>MYFSPLVSLPITVLLLPLHPALSPGAITSVAAGRAPAKKSSELPAGRSIRAGRADGVRADHLVAAPHPDHNRRGGSLHHLPLAEWRHSIVLQGLIYCEHIMCQLTSISRISRASCTFFGGLCGVTSWP</sequence>
<feature type="signal peptide" evidence="1">
    <location>
        <begin position="1"/>
        <end position="25"/>
    </location>
</feature>
<dbReference type="EMBL" id="JAAALK010000082">
    <property type="protein sequence ID" value="KAG8088731.1"/>
    <property type="molecule type" value="Genomic_DNA"/>
</dbReference>
<proteinExistence type="predicted"/>
<evidence type="ECO:0000256" key="1">
    <source>
        <dbReference type="SAM" id="SignalP"/>
    </source>
</evidence>
<comment type="caution">
    <text evidence="2">The sequence shown here is derived from an EMBL/GenBank/DDBJ whole genome shotgun (WGS) entry which is preliminary data.</text>
</comment>
<feature type="chain" id="PRO_5035319553" description="Secreted protein" evidence="1">
    <location>
        <begin position="26"/>
        <end position="128"/>
    </location>
</feature>
<dbReference type="Proteomes" id="UP000729402">
    <property type="component" value="Unassembled WGS sequence"/>
</dbReference>